<protein>
    <recommendedName>
        <fullName evidence="4">EamA domain-containing protein</fullName>
    </recommendedName>
</protein>
<gene>
    <name evidence="2" type="ORF">F988_00224</name>
</gene>
<organism evidence="2 3">
    <name type="scientific">Acinetobacter parvus DSM 16617 = CIP 108168</name>
    <dbReference type="NCBI Taxonomy" id="981333"/>
    <lineage>
        <taxon>Bacteria</taxon>
        <taxon>Pseudomonadati</taxon>
        <taxon>Pseudomonadota</taxon>
        <taxon>Gammaproteobacteria</taxon>
        <taxon>Moraxellales</taxon>
        <taxon>Moraxellaceae</taxon>
        <taxon>Acinetobacter</taxon>
    </lineage>
</organism>
<evidence type="ECO:0000313" key="3">
    <source>
        <dbReference type="Proteomes" id="UP000023776"/>
    </source>
</evidence>
<name>N8QGA1_9GAMM</name>
<dbReference type="PANTHER" id="PTHR34821:SF2">
    <property type="entry name" value="INNER MEMBRANE PROTEIN YDCZ"/>
    <property type="match status" value="1"/>
</dbReference>
<dbReference type="Pfam" id="PF04657">
    <property type="entry name" value="DMT_YdcZ"/>
    <property type="match status" value="1"/>
</dbReference>
<accession>N8QGA1</accession>
<dbReference type="PANTHER" id="PTHR34821">
    <property type="entry name" value="INNER MEMBRANE PROTEIN YDCZ"/>
    <property type="match status" value="1"/>
</dbReference>
<sequence length="158" mass="17414">MNDINMIKLSSQLLFIIPLALGIGIAMAFQTAINTQLKTYLHSPIQAAFISFLFGTIILAVMVYFQGAAKPSLSELLHIPWFLWLGGILGVYAISTSIYTAPKLGFLTFTGLVIFGQLVISMLLDHFGWLGTEKTPINWQRLLGGIVIFLGVLLTLQR</sequence>
<reference evidence="2 3" key="1">
    <citation type="submission" date="2013-02" db="EMBL/GenBank/DDBJ databases">
        <title>The Genome Sequence of Acinetobacter parvus CIP 108168.</title>
        <authorList>
            <consortium name="The Broad Institute Genome Sequencing Platform"/>
            <consortium name="The Broad Institute Genome Sequencing Center for Infectious Disease"/>
            <person name="Cerqueira G."/>
            <person name="Feldgarden M."/>
            <person name="Courvalin P."/>
            <person name="Perichon B."/>
            <person name="Grillot-Courvalin C."/>
            <person name="Clermont D."/>
            <person name="Rocha E."/>
            <person name="Yoon E.-J."/>
            <person name="Nemec A."/>
            <person name="Walker B."/>
            <person name="Young S.K."/>
            <person name="Zeng Q."/>
            <person name="Gargeya S."/>
            <person name="Fitzgerald M."/>
            <person name="Haas B."/>
            <person name="Abouelleil A."/>
            <person name="Alvarado L."/>
            <person name="Arachchi H.M."/>
            <person name="Berlin A.M."/>
            <person name="Chapman S.B."/>
            <person name="Dewar J."/>
            <person name="Goldberg J."/>
            <person name="Griggs A."/>
            <person name="Gujja S."/>
            <person name="Hansen M."/>
            <person name="Howarth C."/>
            <person name="Imamovic A."/>
            <person name="Larimer J."/>
            <person name="McCowan C."/>
            <person name="Murphy C."/>
            <person name="Neiman D."/>
            <person name="Pearson M."/>
            <person name="Priest M."/>
            <person name="Roberts A."/>
            <person name="Saif S."/>
            <person name="Shea T."/>
            <person name="Sisk P."/>
            <person name="Sykes S."/>
            <person name="Wortman J."/>
            <person name="Nusbaum C."/>
            <person name="Birren B."/>
        </authorList>
    </citation>
    <scope>NUCLEOTIDE SEQUENCE [LARGE SCALE GENOMIC DNA]</scope>
    <source>
        <strain evidence="2 3">CIP 108168</strain>
    </source>
</reference>
<dbReference type="InterPro" id="IPR006750">
    <property type="entry name" value="YdcZ"/>
</dbReference>
<feature type="transmembrane region" description="Helical" evidence="1">
    <location>
        <begin position="106"/>
        <end position="127"/>
    </location>
</feature>
<feature type="transmembrane region" description="Helical" evidence="1">
    <location>
        <begin position="12"/>
        <end position="33"/>
    </location>
</feature>
<keyword evidence="1" id="KW-0812">Transmembrane</keyword>
<comment type="caution">
    <text evidence="2">The sequence shown here is derived from an EMBL/GenBank/DDBJ whole genome shotgun (WGS) entry which is preliminary data.</text>
</comment>
<evidence type="ECO:0008006" key="4">
    <source>
        <dbReference type="Google" id="ProtNLM"/>
    </source>
</evidence>
<keyword evidence="1" id="KW-0472">Membrane</keyword>
<evidence type="ECO:0000256" key="1">
    <source>
        <dbReference type="SAM" id="Phobius"/>
    </source>
</evidence>
<feature type="transmembrane region" description="Helical" evidence="1">
    <location>
        <begin position="77"/>
        <end position="94"/>
    </location>
</feature>
<dbReference type="AlphaFoldDB" id="N8QGA1"/>
<dbReference type="HOGENOM" id="CLU_068878_1_1_6"/>
<evidence type="ECO:0000313" key="2">
    <source>
        <dbReference type="EMBL" id="ENU37560.1"/>
    </source>
</evidence>
<dbReference type="PATRIC" id="fig|981333.9.peg.216"/>
<dbReference type="GO" id="GO:0005886">
    <property type="term" value="C:plasma membrane"/>
    <property type="evidence" value="ECO:0007669"/>
    <property type="project" value="TreeGrafter"/>
</dbReference>
<dbReference type="EMBL" id="APOM01000006">
    <property type="protein sequence ID" value="ENU37560.1"/>
    <property type="molecule type" value="Genomic_DNA"/>
</dbReference>
<keyword evidence="3" id="KW-1185">Reference proteome</keyword>
<dbReference type="Proteomes" id="UP000023776">
    <property type="component" value="Unassembled WGS sequence"/>
</dbReference>
<proteinExistence type="predicted"/>
<keyword evidence="1" id="KW-1133">Transmembrane helix</keyword>
<feature type="transmembrane region" description="Helical" evidence="1">
    <location>
        <begin position="139"/>
        <end position="156"/>
    </location>
</feature>
<feature type="transmembrane region" description="Helical" evidence="1">
    <location>
        <begin position="45"/>
        <end position="65"/>
    </location>
</feature>